<dbReference type="EMBL" id="CP014806">
    <property type="protein sequence ID" value="AMW98093.1"/>
    <property type="molecule type" value="Genomic_DNA"/>
</dbReference>
<reference evidence="2 3" key="1">
    <citation type="journal article" date="2016" name="Genome Announc.">
        <title>Whole-Genome Sequence of Rummeliibacillus stabekisii Strain PP9 Isolated from Antarctic Soil.</title>
        <authorList>
            <person name="da Mota F.F."/>
            <person name="Vollu R.E."/>
            <person name="Jurelevicius D."/>
            <person name="Seldin L."/>
        </authorList>
    </citation>
    <scope>NUCLEOTIDE SEQUENCE [LARGE SCALE GENOMIC DNA]</scope>
    <source>
        <strain evidence="2 3">PP9</strain>
    </source>
</reference>
<dbReference type="OrthoDB" id="2455499at2"/>
<reference evidence="3" key="2">
    <citation type="submission" date="2016-03" db="EMBL/GenBank/DDBJ databases">
        <authorList>
            <person name="Ploux O."/>
        </authorList>
    </citation>
    <scope>NUCLEOTIDE SEQUENCE [LARGE SCALE GENOMIC DNA]</scope>
    <source>
        <strain evidence="3">PP9</strain>
    </source>
</reference>
<gene>
    <name evidence="2" type="ORF">ATY39_00870</name>
</gene>
<evidence type="ECO:0000313" key="2">
    <source>
        <dbReference type="EMBL" id="AMW98093.1"/>
    </source>
</evidence>
<keyword evidence="3" id="KW-1185">Reference proteome</keyword>
<organism evidence="2 3">
    <name type="scientific">Rummeliibacillus stabekisii</name>
    <dbReference type="NCBI Taxonomy" id="241244"/>
    <lineage>
        <taxon>Bacteria</taxon>
        <taxon>Bacillati</taxon>
        <taxon>Bacillota</taxon>
        <taxon>Bacilli</taxon>
        <taxon>Bacillales</taxon>
        <taxon>Caryophanaceae</taxon>
        <taxon>Rummeliibacillus</taxon>
    </lineage>
</organism>
<dbReference type="Proteomes" id="UP000076021">
    <property type="component" value="Chromosome"/>
</dbReference>
<feature type="signal peptide" evidence="1">
    <location>
        <begin position="1"/>
        <end position="23"/>
    </location>
</feature>
<protein>
    <submittedName>
        <fullName evidence="2">Uncharacterized protein</fullName>
    </submittedName>
</protein>
<keyword evidence="1" id="KW-0732">Signal</keyword>
<dbReference type="KEGG" id="rst:ATY39_00870"/>
<dbReference type="SUPFAM" id="SSF101898">
    <property type="entry name" value="NHL repeat"/>
    <property type="match status" value="1"/>
</dbReference>
<dbReference type="RefSeq" id="WP_066784440.1">
    <property type="nucleotide sequence ID" value="NZ_CP014806.1"/>
</dbReference>
<sequence>MKNLRLLLLLVVALIAMQVSATAQSNPVHTLQLSKQLKAKTLFYPYRDPAGVTGSKSKGLQGLTVDEHQQYYLTYSTGDKTRYGYIYKYSSKGKLLKKSERLTIGHGQAIAYKDGYLYQLADIRGQSRYTLQKINVKTFKVERKWLVPSTIHPNVITMLDKNTAVGVSKSGNGYDLNKIHLGKGKEAGRDWREKVHINGLVGTTPGKEVQGFAYGKGKYYILSNGEYMIVNPDGGQSQKLRLNTDREPEGMSITNSGRIVMGFNKLNEIFIEM</sequence>
<evidence type="ECO:0000256" key="1">
    <source>
        <dbReference type="SAM" id="SignalP"/>
    </source>
</evidence>
<dbReference type="AlphaFoldDB" id="A0A143H8M6"/>
<evidence type="ECO:0000313" key="3">
    <source>
        <dbReference type="Proteomes" id="UP000076021"/>
    </source>
</evidence>
<feature type="chain" id="PRO_5007509291" evidence="1">
    <location>
        <begin position="24"/>
        <end position="273"/>
    </location>
</feature>
<proteinExistence type="predicted"/>
<name>A0A143H8M6_9BACL</name>
<accession>A0A143H8M6</accession>